<evidence type="ECO:0000313" key="1">
    <source>
        <dbReference type="EMBL" id="KAB2100513.1"/>
    </source>
</evidence>
<keyword evidence="2" id="KW-1185">Reference proteome</keyword>
<accession>A0ACB6F7T6</accession>
<comment type="caution">
    <text evidence="1">The sequence shown here is derived from an EMBL/GenBank/DDBJ whole genome shotgun (WGS) entry which is preliminary data.</text>
</comment>
<reference evidence="1 2" key="1">
    <citation type="journal article" date="2019" name="bioRxiv">
        <title>Genomics, evolutionary history and diagnostics of the Alternaria alternata species group including apple and Asian pear pathotypes.</title>
        <authorList>
            <person name="Armitage A.D."/>
            <person name="Cockerton H.M."/>
            <person name="Sreenivasaprasad S."/>
            <person name="Woodhall J.W."/>
            <person name="Lane C.R."/>
            <person name="Harrison R.J."/>
            <person name="Clarkson J.P."/>
        </authorList>
    </citation>
    <scope>NUCLEOTIDE SEQUENCE [LARGE SCALE GENOMIC DNA]</scope>
    <source>
        <strain evidence="1 2">FERA 650</strain>
    </source>
</reference>
<evidence type="ECO:0000313" key="2">
    <source>
        <dbReference type="Proteomes" id="UP000293547"/>
    </source>
</evidence>
<name>A0ACB6F7T6_9PLEO</name>
<organism evidence="1 2">
    <name type="scientific">Alternaria gaisen</name>
    <dbReference type="NCBI Taxonomy" id="167740"/>
    <lineage>
        <taxon>Eukaryota</taxon>
        <taxon>Fungi</taxon>
        <taxon>Dikarya</taxon>
        <taxon>Ascomycota</taxon>
        <taxon>Pezizomycotina</taxon>
        <taxon>Dothideomycetes</taxon>
        <taxon>Pleosporomycetidae</taxon>
        <taxon>Pleosporales</taxon>
        <taxon>Pleosporineae</taxon>
        <taxon>Pleosporaceae</taxon>
        <taxon>Alternaria</taxon>
        <taxon>Alternaria sect. Alternaria</taxon>
    </lineage>
</organism>
<gene>
    <name evidence="1" type="ORF">AG0111_0g11620</name>
</gene>
<dbReference type="Proteomes" id="UP000293547">
    <property type="component" value="Unassembled WGS sequence"/>
</dbReference>
<sequence length="237" mass="26627">MSTALILSTLIVISLTFSSVALSLRQHEVPDDLMERGLKAIGIDANTTRVRNVRISGSQFRTKSMITTIALDGMDSTVVPYGYLAAYMITDSHKWDPLLVSKISTGQFTLRSEPVEGDLLLPAVFDQSLNISVLFDPDTYLPFAIRTYEDHPFFGPSTNDLRVYDYIRVDGLMIPRHFKIIYNNKRLITDFLADEVSINFDVEPSFFNVSAERGNLNIPVVDPALTAYIGEKYANYL</sequence>
<proteinExistence type="predicted"/>
<dbReference type="EMBL" id="PDWZ02000013">
    <property type="protein sequence ID" value="KAB2100513.1"/>
    <property type="molecule type" value="Genomic_DNA"/>
</dbReference>
<protein>
    <submittedName>
        <fullName evidence="1">Uncharacterized protein</fullName>
    </submittedName>
</protein>